<sequence length="77" mass="9375">MDRQLPQAREKWLHFKNKKYEIIAVARHTETEEILVIYKALYGDFGIYARPLTMFMSEVDREKYPEIKTKYRFTKIS</sequence>
<comment type="caution">
    <text evidence="2">The sequence shown here is derived from an EMBL/GenBank/DDBJ whole genome shotgun (WGS) entry which is preliminary data.</text>
</comment>
<feature type="domain" description="DUF1653" evidence="1">
    <location>
        <begin position="11"/>
        <end position="74"/>
    </location>
</feature>
<dbReference type="Proteomes" id="UP000559117">
    <property type="component" value="Unassembled WGS sequence"/>
</dbReference>
<proteinExistence type="predicted"/>
<keyword evidence="3" id="KW-1185">Reference proteome</keyword>
<protein>
    <recommendedName>
        <fullName evidence="1">DUF1653 domain-containing protein</fullName>
    </recommendedName>
</protein>
<dbReference type="Pfam" id="PF07866">
    <property type="entry name" value="DUF1653"/>
    <property type="match status" value="1"/>
</dbReference>
<dbReference type="EMBL" id="JACHFH010000040">
    <property type="protein sequence ID" value="MBB5337275.1"/>
    <property type="molecule type" value="Genomic_DNA"/>
</dbReference>
<name>A0A840UY14_9FIRM</name>
<dbReference type="InterPro" id="IPR023387">
    <property type="entry name" value="DUF1653-like_dom"/>
</dbReference>
<evidence type="ECO:0000313" key="3">
    <source>
        <dbReference type="Proteomes" id="UP000559117"/>
    </source>
</evidence>
<dbReference type="InterPro" id="IPR037135">
    <property type="entry name" value="DUF1653-like_dom_sf"/>
</dbReference>
<dbReference type="AlphaFoldDB" id="A0A840UY14"/>
<organism evidence="2 3">
    <name type="scientific">Pectinatus brassicae</name>
    <dbReference type="NCBI Taxonomy" id="862415"/>
    <lineage>
        <taxon>Bacteria</taxon>
        <taxon>Bacillati</taxon>
        <taxon>Bacillota</taxon>
        <taxon>Negativicutes</taxon>
        <taxon>Selenomonadales</taxon>
        <taxon>Selenomonadaceae</taxon>
        <taxon>Pectinatus</taxon>
    </lineage>
</organism>
<dbReference type="RefSeq" id="WP_183862980.1">
    <property type="nucleotide sequence ID" value="NZ_JACHFH010000040.1"/>
</dbReference>
<accession>A0A840UY14</accession>
<gene>
    <name evidence="2" type="ORF">HNR32_002435</name>
</gene>
<evidence type="ECO:0000313" key="2">
    <source>
        <dbReference type="EMBL" id="MBB5337275.1"/>
    </source>
</evidence>
<evidence type="ECO:0000259" key="1">
    <source>
        <dbReference type="Pfam" id="PF07866"/>
    </source>
</evidence>
<reference evidence="2 3" key="1">
    <citation type="submission" date="2020-08" db="EMBL/GenBank/DDBJ databases">
        <title>Genomic Encyclopedia of Type Strains, Phase IV (KMG-IV): sequencing the most valuable type-strain genomes for metagenomic binning, comparative biology and taxonomic classification.</title>
        <authorList>
            <person name="Goeker M."/>
        </authorList>
    </citation>
    <scope>NUCLEOTIDE SEQUENCE [LARGE SCALE GENOMIC DNA]</scope>
    <source>
        <strain evidence="2 3">DSM 24661</strain>
    </source>
</reference>
<dbReference type="Gene3D" id="2.30.30.320">
    <property type="entry name" value="DUF1653-like domain"/>
    <property type="match status" value="1"/>
</dbReference>